<organism evidence="1 2">
    <name type="scientific">Glacieibacterium frigidum</name>
    <dbReference type="NCBI Taxonomy" id="2593303"/>
    <lineage>
        <taxon>Bacteria</taxon>
        <taxon>Pseudomonadati</taxon>
        <taxon>Pseudomonadota</taxon>
        <taxon>Alphaproteobacteria</taxon>
        <taxon>Sphingomonadales</taxon>
        <taxon>Sphingosinicellaceae</taxon>
        <taxon>Glacieibacterium</taxon>
    </lineage>
</organism>
<dbReference type="Gene3D" id="3.40.50.2000">
    <property type="entry name" value="Glycogen Phosphorylase B"/>
    <property type="match status" value="1"/>
</dbReference>
<keyword evidence="1" id="KW-0808">Transferase</keyword>
<evidence type="ECO:0000313" key="2">
    <source>
        <dbReference type="Proteomes" id="UP000317894"/>
    </source>
</evidence>
<accession>A0A552UG53</accession>
<dbReference type="Proteomes" id="UP000317894">
    <property type="component" value="Unassembled WGS sequence"/>
</dbReference>
<dbReference type="GO" id="GO:0016757">
    <property type="term" value="F:glycosyltransferase activity"/>
    <property type="evidence" value="ECO:0007669"/>
    <property type="project" value="TreeGrafter"/>
</dbReference>
<dbReference type="EMBL" id="VJWA01000001">
    <property type="protein sequence ID" value="TRW17200.1"/>
    <property type="molecule type" value="Genomic_DNA"/>
</dbReference>
<comment type="caution">
    <text evidence="1">The sequence shown here is derived from an EMBL/GenBank/DDBJ whole genome shotgun (WGS) entry which is preliminary data.</text>
</comment>
<reference evidence="1 2" key="1">
    <citation type="submission" date="2019-07" db="EMBL/GenBank/DDBJ databases">
        <title>Novel species isolated from glacier.</title>
        <authorList>
            <person name="Liu Q."/>
            <person name="Xin Y.-H."/>
        </authorList>
    </citation>
    <scope>NUCLEOTIDE SEQUENCE [LARGE SCALE GENOMIC DNA]</scope>
    <source>
        <strain evidence="1 2">LB1R16</strain>
    </source>
</reference>
<name>A0A552UG53_9SPHN</name>
<sequence>MPELFSPAERRARDRGFRRLLHHADTVLVHAGAVRDDILREYGSAARIVVIPFAPCPEPWWFDEDPTILTRYGIKRPFFMCSNQFWKHKNHRVLLAAIAEARRTGAPIHVVLTGATSDHRHPAYLAELQAEIADAGIADDVRILGLLPKADQLKLMRHATAVVQPSLFEGSPGGGSVHHGIALGRPTVVADLPVNREISDLVTAYFDPHDPHMLLHALKKVASHQSEASDEGLLLMGLRRRRAAGEVIKAAFLEAGSDRRLRQ</sequence>
<keyword evidence="2" id="KW-1185">Reference proteome</keyword>
<dbReference type="Pfam" id="PF13692">
    <property type="entry name" value="Glyco_trans_1_4"/>
    <property type="match status" value="1"/>
</dbReference>
<dbReference type="PANTHER" id="PTHR46401">
    <property type="entry name" value="GLYCOSYLTRANSFERASE WBBK-RELATED"/>
    <property type="match status" value="1"/>
</dbReference>
<dbReference type="SUPFAM" id="SSF53756">
    <property type="entry name" value="UDP-Glycosyltransferase/glycogen phosphorylase"/>
    <property type="match status" value="1"/>
</dbReference>
<proteinExistence type="predicted"/>
<dbReference type="AlphaFoldDB" id="A0A552UG53"/>
<dbReference type="OrthoDB" id="9790710at2"/>
<evidence type="ECO:0000313" key="1">
    <source>
        <dbReference type="EMBL" id="TRW17200.1"/>
    </source>
</evidence>
<protein>
    <submittedName>
        <fullName evidence="1">Glycosyltransferase family 4 protein</fullName>
    </submittedName>
</protein>
<dbReference type="PANTHER" id="PTHR46401:SF8">
    <property type="entry name" value="BLL6006 PROTEIN"/>
    <property type="match status" value="1"/>
</dbReference>
<gene>
    <name evidence="1" type="ORF">FMM06_03090</name>
</gene>